<organism evidence="2 3">
    <name type="scientific">Mucilaginibacter roseus</name>
    <dbReference type="NCBI Taxonomy" id="1528868"/>
    <lineage>
        <taxon>Bacteria</taxon>
        <taxon>Pseudomonadati</taxon>
        <taxon>Bacteroidota</taxon>
        <taxon>Sphingobacteriia</taxon>
        <taxon>Sphingobacteriales</taxon>
        <taxon>Sphingobacteriaceae</taxon>
        <taxon>Mucilaginibacter</taxon>
    </lineage>
</organism>
<evidence type="ECO:0000313" key="2">
    <source>
        <dbReference type="EMBL" id="MCD8739819.1"/>
    </source>
</evidence>
<dbReference type="CDD" id="cd04301">
    <property type="entry name" value="NAT_SF"/>
    <property type="match status" value="1"/>
</dbReference>
<evidence type="ECO:0000259" key="1">
    <source>
        <dbReference type="PROSITE" id="PS51186"/>
    </source>
</evidence>
<dbReference type="PANTHER" id="PTHR43233">
    <property type="entry name" value="FAMILY N-ACETYLTRANSFERASE, PUTATIVE (AFU_ORTHOLOGUE AFUA_6G03350)-RELATED"/>
    <property type="match status" value="1"/>
</dbReference>
<proteinExistence type="predicted"/>
<evidence type="ECO:0000313" key="3">
    <source>
        <dbReference type="Proteomes" id="UP001199919"/>
    </source>
</evidence>
<dbReference type="InterPro" id="IPR053144">
    <property type="entry name" value="Acetyltransferase_Butenolide"/>
</dbReference>
<protein>
    <submittedName>
        <fullName evidence="2">GNAT family N-acetyltransferase</fullName>
    </submittedName>
</protein>
<comment type="caution">
    <text evidence="2">The sequence shown here is derived from an EMBL/GenBank/DDBJ whole genome shotgun (WGS) entry which is preliminary data.</text>
</comment>
<feature type="domain" description="N-acetyltransferase" evidence="1">
    <location>
        <begin position="15"/>
        <end position="147"/>
    </location>
</feature>
<dbReference type="PROSITE" id="PS51186">
    <property type="entry name" value="GNAT"/>
    <property type="match status" value="1"/>
</dbReference>
<keyword evidence="3" id="KW-1185">Reference proteome</keyword>
<gene>
    <name evidence="2" type="ORF">LT679_04330</name>
</gene>
<dbReference type="Proteomes" id="UP001199919">
    <property type="component" value="Unassembled WGS sequence"/>
</dbReference>
<dbReference type="InterPro" id="IPR016181">
    <property type="entry name" value="Acyl_CoA_acyltransferase"/>
</dbReference>
<reference evidence="2 3" key="1">
    <citation type="submission" date="2021-12" db="EMBL/GenBank/DDBJ databases">
        <title>Mucilaginibacter roseus genome.</title>
        <authorList>
            <person name="Ferreira J.R."/>
            <person name="Newman J.D."/>
        </authorList>
    </citation>
    <scope>NUCLEOTIDE SEQUENCE [LARGE SCALE GENOMIC DNA]</scope>
    <source>
        <strain evidence="2 3">LMG 28454</strain>
    </source>
</reference>
<dbReference type="EMBL" id="JAJPWV010000001">
    <property type="protein sequence ID" value="MCD8739819.1"/>
    <property type="molecule type" value="Genomic_DNA"/>
</dbReference>
<dbReference type="Gene3D" id="3.40.630.30">
    <property type="match status" value="1"/>
</dbReference>
<name>A0ABS8TY80_9SPHI</name>
<dbReference type="InterPro" id="IPR000182">
    <property type="entry name" value="GNAT_dom"/>
</dbReference>
<dbReference type="SUPFAM" id="SSF55729">
    <property type="entry name" value="Acyl-CoA N-acyltransferases (Nat)"/>
    <property type="match status" value="1"/>
</dbReference>
<dbReference type="PANTHER" id="PTHR43233:SF1">
    <property type="entry name" value="FAMILY N-ACETYLTRANSFERASE, PUTATIVE (AFU_ORTHOLOGUE AFUA_6G03350)-RELATED"/>
    <property type="match status" value="1"/>
</dbReference>
<dbReference type="Pfam" id="PF00583">
    <property type="entry name" value="Acetyltransf_1"/>
    <property type="match status" value="1"/>
</dbReference>
<dbReference type="RefSeq" id="WP_232175852.1">
    <property type="nucleotide sequence ID" value="NZ_JAJPWV010000001.1"/>
</dbReference>
<accession>A0ABS8TY80</accession>
<sequence>MSTIMNDAFFVNKGYLISTDKTLIDINSVYNYLNEESYWAKGMPFEKLKTAIQNSMCFGVYLNNRQAGFARVVTDNATFAYLCDVFILPHHRGIGLSKWLVQSILNHPELQGLRRWALATADAHGLYEQFGFSVLSNPERWMGIYKPYAIVNKNEEVK</sequence>